<reference evidence="1" key="2">
    <citation type="journal article" date="2015" name="Fish Shellfish Immunol.">
        <title>Early steps in the European eel (Anguilla anguilla)-Vibrio vulnificus interaction in the gills: Role of the RtxA13 toxin.</title>
        <authorList>
            <person name="Callol A."/>
            <person name="Pajuelo D."/>
            <person name="Ebbesson L."/>
            <person name="Teles M."/>
            <person name="MacKenzie S."/>
            <person name="Amaro C."/>
        </authorList>
    </citation>
    <scope>NUCLEOTIDE SEQUENCE</scope>
</reference>
<dbReference type="EMBL" id="GBXM01044275">
    <property type="protein sequence ID" value="JAH64302.1"/>
    <property type="molecule type" value="Transcribed_RNA"/>
</dbReference>
<sequence length="9" mass="1070">MPQLVKNIK</sequence>
<protein>
    <submittedName>
        <fullName evidence="1">Uncharacterized protein</fullName>
    </submittedName>
</protein>
<name>A0A0E9UEV0_ANGAN</name>
<proteinExistence type="predicted"/>
<reference evidence="1" key="1">
    <citation type="submission" date="2014-11" db="EMBL/GenBank/DDBJ databases">
        <authorList>
            <person name="Amaro Gonzalez C."/>
        </authorList>
    </citation>
    <scope>NUCLEOTIDE SEQUENCE</scope>
</reference>
<organism evidence="1">
    <name type="scientific">Anguilla anguilla</name>
    <name type="common">European freshwater eel</name>
    <name type="synonym">Muraena anguilla</name>
    <dbReference type="NCBI Taxonomy" id="7936"/>
    <lineage>
        <taxon>Eukaryota</taxon>
        <taxon>Metazoa</taxon>
        <taxon>Chordata</taxon>
        <taxon>Craniata</taxon>
        <taxon>Vertebrata</taxon>
        <taxon>Euteleostomi</taxon>
        <taxon>Actinopterygii</taxon>
        <taxon>Neopterygii</taxon>
        <taxon>Teleostei</taxon>
        <taxon>Anguilliformes</taxon>
        <taxon>Anguillidae</taxon>
        <taxon>Anguilla</taxon>
    </lineage>
</organism>
<evidence type="ECO:0000313" key="1">
    <source>
        <dbReference type="EMBL" id="JAH64302.1"/>
    </source>
</evidence>
<accession>A0A0E9UEV0</accession>